<accession>A0A9D4MF29</accession>
<reference evidence="1" key="1">
    <citation type="journal article" date="2019" name="bioRxiv">
        <title>The Genome of the Zebra Mussel, Dreissena polymorpha: A Resource for Invasive Species Research.</title>
        <authorList>
            <person name="McCartney M.A."/>
            <person name="Auch B."/>
            <person name="Kono T."/>
            <person name="Mallez S."/>
            <person name="Zhang Y."/>
            <person name="Obille A."/>
            <person name="Becker A."/>
            <person name="Abrahante J.E."/>
            <person name="Garbe J."/>
            <person name="Badalamenti J.P."/>
            <person name="Herman A."/>
            <person name="Mangelson H."/>
            <person name="Liachko I."/>
            <person name="Sullivan S."/>
            <person name="Sone E.D."/>
            <person name="Koren S."/>
            <person name="Silverstein K.A.T."/>
            <person name="Beckman K.B."/>
            <person name="Gohl D.M."/>
        </authorList>
    </citation>
    <scope>NUCLEOTIDE SEQUENCE</scope>
    <source>
        <strain evidence="1">Duluth1</strain>
        <tissue evidence="1">Whole animal</tissue>
    </source>
</reference>
<name>A0A9D4MF29_DREPO</name>
<protein>
    <submittedName>
        <fullName evidence="1">Uncharacterized protein</fullName>
    </submittedName>
</protein>
<evidence type="ECO:0000313" key="2">
    <source>
        <dbReference type="Proteomes" id="UP000828390"/>
    </source>
</evidence>
<dbReference type="AlphaFoldDB" id="A0A9D4MF29"/>
<evidence type="ECO:0000313" key="1">
    <source>
        <dbReference type="EMBL" id="KAH3874984.1"/>
    </source>
</evidence>
<sequence>MFPAFKDQNSTVRDYRKFFKPVLCYMEGAWTTNTDVIEEPFFSDRHFIDASSWFDLQEKVST</sequence>
<reference evidence="1" key="2">
    <citation type="submission" date="2020-11" db="EMBL/GenBank/DDBJ databases">
        <authorList>
            <person name="McCartney M.A."/>
            <person name="Auch B."/>
            <person name="Kono T."/>
            <person name="Mallez S."/>
            <person name="Becker A."/>
            <person name="Gohl D.M."/>
            <person name="Silverstein K.A.T."/>
            <person name="Koren S."/>
            <person name="Bechman K.B."/>
            <person name="Herman A."/>
            <person name="Abrahante J.E."/>
            <person name="Garbe J."/>
        </authorList>
    </citation>
    <scope>NUCLEOTIDE SEQUENCE</scope>
    <source>
        <strain evidence="1">Duluth1</strain>
        <tissue evidence="1">Whole animal</tissue>
    </source>
</reference>
<dbReference type="Proteomes" id="UP000828390">
    <property type="component" value="Unassembled WGS sequence"/>
</dbReference>
<dbReference type="EMBL" id="JAIWYP010000002">
    <property type="protein sequence ID" value="KAH3874984.1"/>
    <property type="molecule type" value="Genomic_DNA"/>
</dbReference>
<comment type="caution">
    <text evidence="1">The sequence shown here is derived from an EMBL/GenBank/DDBJ whole genome shotgun (WGS) entry which is preliminary data.</text>
</comment>
<proteinExistence type="predicted"/>
<keyword evidence="2" id="KW-1185">Reference proteome</keyword>
<gene>
    <name evidence="1" type="ORF">DPMN_038242</name>
</gene>
<organism evidence="1 2">
    <name type="scientific">Dreissena polymorpha</name>
    <name type="common">Zebra mussel</name>
    <name type="synonym">Mytilus polymorpha</name>
    <dbReference type="NCBI Taxonomy" id="45954"/>
    <lineage>
        <taxon>Eukaryota</taxon>
        <taxon>Metazoa</taxon>
        <taxon>Spiralia</taxon>
        <taxon>Lophotrochozoa</taxon>
        <taxon>Mollusca</taxon>
        <taxon>Bivalvia</taxon>
        <taxon>Autobranchia</taxon>
        <taxon>Heteroconchia</taxon>
        <taxon>Euheterodonta</taxon>
        <taxon>Imparidentia</taxon>
        <taxon>Neoheterodontei</taxon>
        <taxon>Myida</taxon>
        <taxon>Dreissenoidea</taxon>
        <taxon>Dreissenidae</taxon>
        <taxon>Dreissena</taxon>
    </lineage>
</organism>